<accession>A0ABR1V3B5</accession>
<reference evidence="1 2" key="1">
    <citation type="submission" date="2023-01" db="EMBL/GenBank/DDBJ databases">
        <title>Analysis of 21 Apiospora genomes using comparative genomics revels a genus with tremendous synthesis potential of carbohydrate active enzymes and secondary metabolites.</title>
        <authorList>
            <person name="Sorensen T."/>
        </authorList>
    </citation>
    <scope>NUCLEOTIDE SEQUENCE [LARGE SCALE GENOMIC DNA]</scope>
    <source>
        <strain evidence="1 2">CBS 135458</strain>
    </source>
</reference>
<keyword evidence="2" id="KW-1185">Reference proteome</keyword>
<evidence type="ECO:0000313" key="1">
    <source>
        <dbReference type="EMBL" id="KAK8064518.1"/>
    </source>
</evidence>
<evidence type="ECO:0000313" key="2">
    <source>
        <dbReference type="Proteomes" id="UP001480595"/>
    </source>
</evidence>
<gene>
    <name evidence="1" type="ORF">PG994_007156</name>
</gene>
<sequence>MRSEEELVANLKTTDAMCRSLLNKIKVLYDNSKMIRAKHLKKVQQLKDKVGVLLDASNSSGPNTSTLYKKHIADLKEEIVNLKYNLEQLNEPDDALEIKGGGAAVIRVQTE</sequence>
<dbReference type="Proteomes" id="UP001480595">
    <property type="component" value="Unassembled WGS sequence"/>
</dbReference>
<organism evidence="1 2">
    <name type="scientific">Apiospora phragmitis</name>
    <dbReference type="NCBI Taxonomy" id="2905665"/>
    <lineage>
        <taxon>Eukaryota</taxon>
        <taxon>Fungi</taxon>
        <taxon>Dikarya</taxon>
        <taxon>Ascomycota</taxon>
        <taxon>Pezizomycotina</taxon>
        <taxon>Sordariomycetes</taxon>
        <taxon>Xylariomycetidae</taxon>
        <taxon>Amphisphaeriales</taxon>
        <taxon>Apiosporaceae</taxon>
        <taxon>Apiospora</taxon>
    </lineage>
</organism>
<dbReference type="GeneID" id="92091628"/>
<name>A0ABR1V3B5_9PEZI</name>
<dbReference type="RefSeq" id="XP_066715507.1">
    <property type="nucleotide sequence ID" value="XM_066858565.1"/>
</dbReference>
<protein>
    <submittedName>
        <fullName evidence="1">Uncharacterized protein</fullName>
    </submittedName>
</protein>
<comment type="caution">
    <text evidence="1">The sequence shown here is derived from an EMBL/GenBank/DDBJ whole genome shotgun (WGS) entry which is preliminary data.</text>
</comment>
<proteinExistence type="predicted"/>
<dbReference type="EMBL" id="JAQQWL010000007">
    <property type="protein sequence ID" value="KAK8064518.1"/>
    <property type="molecule type" value="Genomic_DNA"/>
</dbReference>